<protein>
    <submittedName>
        <fullName evidence="1">Uncharacterized protein</fullName>
    </submittedName>
</protein>
<gene>
    <name evidence="1" type="ORF">J7S20_08790</name>
</gene>
<evidence type="ECO:0000313" key="2">
    <source>
        <dbReference type="Proteomes" id="UP000676996"/>
    </source>
</evidence>
<comment type="caution">
    <text evidence="1">The sequence shown here is derived from an EMBL/GenBank/DDBJ whole genome shotgun (WGS) entry which is preliminary data.</text>
</comment>
<dbReference type="RefSeq" id="WP_284053871.1">
    <property type="nucleotide sequence ID" value="NZ_JAGRQC010000002.1"/>
</dbReference>
<dbReference type="Proteomes" id="UP000676996">
    <property type="component" value="Unassembled WGS sequence"/>
</dbReference>
<reference evidence="1" key="1">
    <citation type="submission" date="2021-04" db="EMBL/GenBank/DDBJ databases">
        <title>Ouciella asimina sp. nov., isolated from the surface seawater in the hydrothermal field of Okinawa Trough.</title>
        <authorList>
            <person name="Shuang W."/>
        </authorList>
    </citation>
    <scope>NUCLEOTIDE SEQUENCE</scope>
    <source>
        <strain evidence="1">LXI357</strain>
    </source>
</reference>
<sequence length="50" mass="5515">MKGDDRADKRRKRLNRAGLAAVILLAPGGFILGATLAARHYRNRRASKPD</sequence>
<keyword evidence="2" id="KW-1185">Reference proteome</keyword>
<organism evidence="1 2">
    <name type="scientific">Stakelama marina</name>
    <dbReference type="NCBI Taxonomy" id="2826939"/>
    <lineage>
        <taxon>Bacteria</taxon>
        <taxon>Pseudomonadati</taxon>
        <taxon>Pseudomonadota</taxon>
        <taxon>Alphaproteobacteria</taxon>
        <taxon>Sphingomonadales</taxon>
        <taxon>Sphingomonadaceae</taxon>
        <taxon>Stakelama</taxon>
    </lineage>
</organism>
<accession>A0A8T4IJS4</accession>
<dbReference type="AlphaFoldDB" id="A0A8T4IJS4"/>
<proteinExistence type="predicted"/>
<dbReference type="EMBL" id="JAGRQC010000002">
    <property type="protein sequence ID" value="MBR0552599.1"/>
    <property type="molecule type" value="Genomic_DNA"/>
</dbReference>
<evidence type="ECO:0000313" key="1">
    <source>
        <dbReference type="EMBL" id="MBR0552599.1"/>
    </source>
</evidence>
<name>A0A8T4IJS4_9SPHN</name>